<reference evidence="3 4" key="1">
    <citation type="submission" date="2019-08" db="EMBL/GenBank/DDBJ databases">
        <authorList>
            <person name="Peeters C."/>
        </authorList>
    </citation>
    <scope>NUCLEOTIDE SEQUENCE [LARGE SCALE GENOMIC DNA]</scope>
    <source>
        <strain evidence="3 4">LMG 20602</strain>
    </source>
</reference>
<feature type="transmembrane region" description="Helical" evidence="2">
    <location>
        <begin position="105"/>
        <end position="127"/>
    </location>
</feature>
<feature type="region of interest" description="Disordered" evidence="1">
    <location>
        <begin position="69"/>
        <end position="102"/>
    </location>
</feature>
<evidence type="ECO:0000256" key="1">
    <source>
        <dbReference type="SAM" id="MobiDB-lite"/>
    </source>
</evidence>
<sequence length="342" mass="33820">MQCPTCGTNNATRALHCVKCGATLMDAEPGFRDDGLGAAAAAGVTGAAAGTAGAVGAIGVIDSLGAPSPGADDGAADTSSSASPAARRARHRSGKANKTNEEPGWLNSALVIATAIFAAIALLGIWWNLRAPYVDPVPKPPGGLAVTPFNSGNDAPVVTPQQGGPSNQANQTSQASAATARAQALAAVDAAASDAAAEVAATASAVSPPPLSASAATAALTAAATTLSAPPATKPAPDEMMQLLSRREGTDTTARPTANADLPAHYDGGDIGPIAAAEAPPPTSSPVASAPSAVTTIAAALAQCERYRWFEVISKQRCIWAVCNGRWGKDGCPAGTNPGESR</sequence>
<comment type="caution">
    <text evidence="3">The sequence shown here is derived from an EMBL/GenBank/DDBJ whole genome shotgun (WGS) entry which is preliminary data.</text>
</comment>
<evidence type="ECO:0000313" key="3">
    <source>
        <dbReference type="EMBL" id="VVE40653.1"/>
    </source>
</evidence>
<evidence type="ECO:0008006" key="5">
    <source>
        <dbReference type="Google" id="ProtNLM"/>
    </source>
</evidence>
<keyword evidence="2" id="KW-1133">Transmembrane helix</keyword>
<dbReference type="Proteomes" id="UP000366065">
    <property type="component" value="Unassembled WGS sequence"/>
</dbReference>
<feature type="compositionally biased region" description="Low complexity" evidence="1">
    <location>
        <begin position="165"/>
        <end position="176"/>
    </location>
</feature>
<proteinExistence type="predicted"/>
<evidence type="ECO:0000313" key="4">
    <source>
        <dbReference type="Proteomes" id="UP000366065"/>
    </source>
</evidence>
<feature type="compositionally biased region" description="Polar residues" evidence="1">
    <location>
        <begin position="150"/>
        <end position="164"/>
    </location>
</feature>
<organism evidence="3 4">
    <name type="scientific">Pandoraea capi</name>
    <dbReference type="NCBI Taxonomy" id="2508286"/>
    <lineage>
        <taxon>Bacteria</taxon>
        <taxon>Pseudomonadati</taxon>
        <taxon>Pseudomonadota</taxon>
        <taxon>Betaproteobacteria</taxon>
        <taxon>Burkholderiales</taxon>
        <taxon>Burkholderiaceae</taxon>
        <taxon>Pandoraea</taxon>
    </lineage>
</organism>
<feature type="compositionally biased region" description="Low complexity" evidence="1">
    <location>
        <begin position="69"/>
        <end position="86"/>
    </location>
</feature>
<name>A0ABY6WAW5_9BURK</name>
<keyword evidence="2" id="KW-0472">Membrane</keyword>
<feature type="region of interest" description="Disordered" evidence="1">
    <location>
        <begin position="247"/>
        <end position="270"/>
    </location>
</feature>
<evidence type="ECO:0000256" key="2">
    <source>
        <dbReference type="SAM" id="Phobius"/>
    </source>
</evidence>
<protein>
    <recommendedName>
        <fullName evidence="5">Zinc ribbon domain-containing protein</fullName>
    </recommendedName>
</protein>
<gene>
    <name evidence="3" type="ORF">PCA20602_04149</name>
</gene>
<keyword evidence="2" id="KW-0812">Transmembrane</keyword>
<keyword evidence="4" id="KW-1185">Reference proteome</keyword>
<dbReference type="EMBL" id="CABPRV010000011">
    <property type="protein sequence ID" value="VVE40653.1"/>
    <property type="molecule type" value="Genomic_DNA"/>
</dbReference>
<accession>A0ABY6WAW5</accession>
<feature type="region of interest" description="Disordered" evidence="1">
    <location>
        <begin position="150"/>
        <end position="176"/>
    </location>
</feature>